<dbReference type="Proteomes" id="UP001459277">
    <property type="component" value="Unassembled WGS sequence"/>
</dbReference>
<dbReference type="AlphaFoldDB" id="A0AAW2DTH2"/>
<dbReference type="InterPro" id="IPR006912">
    <property type="entry name" value="Harbinger_derived_prot"/>
</dbReference>
<proteinExistence type="predicted"/>
<reference evidence="1 2" key="1">
    <citation type="submission" date="2024-01" db="EMBL/GenBank/DDBJ databases">
        <title>A telomere-to-telomere, gap-free genome of sweet tea (Lithocarpus litseifolius).</title>
        <authorList>
            <person name="Zhou J."/>
        </authorList>
    </citation>
    <scope>NUCLEOTIDE SEQUENCE [LARGE SCALE GENOMIC DNA]</scope>
    <source>
        <strain evidence="1">Zhou-2022a</strain>
        <tissue evidence="1">Leaf</tissue>
    </source>
</reference>
<evidence type="ECO:0000313" key="2">
    <source>
        <dbReference type="Proteomes" id="UP001459277"/>
    </source>
</evidence>
<name>A0AAW2DTH2_9ROSI</name>
<dbReference type="Pfam" id="PF04827">
    <property type="entry name" value="Plant_tran"/>
    <property type="match status" value="1"/>
</dbReference>
<gene>
    <name evidence="1" type="ORF">SO802_000513</name>
</gene>
<dbReference type="PANTHER" id="PTHR47150">
    <property type="entry name" value="OS12G0169200 PROTEIN"/>
    <property type="match status" value="1"/>
</dbReference>
<evidence type="ECO:0000313" key="1">
    <source>
        <dbReference type="EMBL" id="KAL0013444.1"/>
    </source>
</evidence>
<dbReference type="EMBL" id="JAZDWU010000001">
    <property type="protein sequence ID" value="KAL0013444.1"/>
    <property type="molecule type" value="Genomic_DNA"/>
</dbReference>
<protein>
    <submittedName>
        <fullName evidence="1">Uncharacterized protein</fullName>
    </submittedName>
</protein>
<comment type="caution">
    <text evidence="1">The sequence shown here is derived from an EMBL/GenBank/DDBJ whole genome shotgun (WGS) entry which is preliminary data.</text>
</comment>
<keyword evidence="2" id="KW-1185">Reference proteome</keyword>
<accession>A0AAW2DTH2</accession>
<sequence length="125" mass="14694">MLGSIDCMHWKWKNCPAAWKCQYCGHIHEPTIILEAIASYDLWIWHAFFELPRSNNDINVLERSHIFSDLAEGCDPVVHYSINGHDYTMRYYFTDVIYPKWATFEKTIPAPQGQKRKLFAVARDV</sequence>
<organism evidence="1 2">
    <name type="scientific">Lithocarpus litseifolius</name>
    <dbReference type="NCBI Taxonomy" id="425828"/>
    <lineage>
        <taxon>Eukaryota</taxon>
        <taxon>Viridiplantae</taxon>
        <taxon>Streptophyta</taxon>
        <taxon>Embryophyta</taxon>
        <taxon>Tracheophyta</taxon>
        <taxon>Spermatophyta</taxon>
        <taxon>Magnoliopsida</taxon>
        <taxon>eudicotyledons</taxon>
        <taxon>Gunneridae</taxon>
        <taxon>Pentapetalae</taxon>
        <taxon>rosids</taxon>
        <taxon>fabids</taxon>
        <taxon>Fagales</taxon>
        <taxon>Fagaceae</taxon>
        <taxon>Lithocarpus</taxon>
    </lineage>
</organism>
<dbReference type="PANTHER" id="PTHR47150:SF7">
    <property type="entry name" value="NUCLEASE"/>
    <property type="match status" value="1"/>
</dbReference>